<dbReference type="Proteomes" id="UP001165082">
    <property type="component" value="Unassembled WGS sequence"/>
</dbReference>
<gene>
    <name evidence="3" type="ORF">TrRE_jg5597</name>
</gene>
<dbReference type="SUPFAM" id="SSF54060">
    <property type="entry name" value="His-Me finger endonucleases"/>
    <property type="match status" value="1"/>
</dbReference>
<dbReference type="SMART" id="SM00507">
    <property type="entry name" value="HNHc"/>
    <property type="match status" value="1"/>
</dbReference>
<dbReference type="InterPro" id="IPR044925">
    <property type="entry name" value="His-Me_finger_sf"/>
</dbReference>
<comment type="caution">
    <text evidence="3">The sequence shown here is derived from an EMBL/GenBank/DDBJ whole genome shotgun (WGS) entry which is preliminary data.</text>
</comment>
<dbReference type="InterPro" id="IPR036388">
    <property type="entry name" value="WH-like_DNA-bd_sf"/>
</dbReference>
<dbReference type="Pfam" id="PF13392">
    <property type="entry name" value="HNH_3"/>
    <property type="match status" value="1"/>
</dbReference>
<dbReference type="InterPro" id="IPR003615">
    <property type="entry name" value="HNH_nuc"/>
</dbReference>
<dbReference type="Gene3D" id="3.90.75.20">
    <property type="match status" value="1"/>
</dbReference>
<evidence type="ECO:0000313" key="3">
    <source>
        <dbReference type="EMBL" id="GMH56423.1"/>
    </source>
</evidence>
<dbReference type="EMBL" id="BRXZ01003527">
    <property type="protein sequence ID" value="GMH56423.1"/>
    <property type="molecule type" value="Genomic_DNA"/>
</dbReference>
<feature type="region of interest" description="Disordered" evidence="1">
    <location>
        <begin position="280"/>
        <end position="301"/>
    </location>
</feature>
<evidence type="ECO:0000256" key="1">
    <source>
        <dbReference type="SAM" id="MobiDB-lite"/>
    </source>
</evidence>
<dbReference type="Gene3D" id="1.10.10.10">
    <property type="entry name" value="Winged helix-like DNA-binding domain superfamily/Winged helix DNA-binding domain"/>
    <property type="match status" value="1"/>
</dbReference>
<organism evidence="3 4">
    <name type="scientific">Triparma retinervis</name>
    <dbReference type="NCBI Taxonomy" id="2557542"/>
    <lineage>
        <taxon>Eukaryota</taxon>
        <taxon>Sar</taxon>
        <taxon>Stramenopiles</taxon>
        <taxon>Ochrophyta</taxon>
        <taxon>Bolidophyceae</taxon>
        <taxon>Parmales</taxon>
        <taxon>Triparmaceae</taxon>
        <taxon>Triparma</taxon>
    </lineage>
</organism>
<dbReference type="AlphaFoldDB" id="A0A9W6ZSP4"/>
<proteinExistence type="predicted"/>
<reference evidence="3" key="1">
    <citation type="submission" date="2022-07" db="EMBL/GenBank/DDBJ databases">
        <title>Genome analysis of Parmales, a sister group of diatoms, reveals the evolutionary specialization of diatoms from phago-mixotrophs to photoautotrophs.</title>
        <authorList>
            <person name="Ban H."/>
            <person name="Sato S."/>
            <person name="Yoshikawa S."/>
            <person name="Kazumasa Y."/>
            <person name="Nakamura Y."/>
            <person name="Ichinomiya M."/>
            <person name="Saitoh K."/>
            <person name="Sato N."/>
            <person name="Blanc-Mathieu R."/>
            <person name="Endo H."/>
            <person name="Kuwata A."/>
            <person name="Ogata H."/>
        </authorList>
    </citation>
    <scope>NUCLEOTIDE SEQUENCE</scope>
</reference>
<feature type="domain" description="HNH nuclease" evidence="2">
    <location>
        <begin position="109"/>
        <end position="164"/>
    </location>
</feature>
<sequence>MGVVFQVKRTAGQNTVDHLDRIRDHNVKHNLAYATLAEQRANSERPTTHQTGATCNEVYRLRGEKWTTMSILPGGYQVSNMGRWRTAQNSDVSFTPKPAKSGYARREGNGKMYLIHRLVAFAFCAKPRGWSWKKSRKWVVHHIDGDTTNNKARNLRWVTSAVNTQLANELATRRKDSKAKESTKQCKPVLAKKEGIGHKWVPFKSASDASRELDINSGDICMCLTRKKLSRSAGGYQFKYAPNPNQKLLPGEEFRRITPEILVKTRMITSGEWDKEVAKKLKAKRRREKAAAAKQKKRRKR</sequence>
<evidence type="ECO:0000259" key="2">
    <source>
        <dbReference type="SMART" id="SM00507"/>
    </source>
</evidence>
<dbReference type="OrthoDB" id="447635at2759"/>
<accession>A0A9W6ZSP4</accession>
<protein>
    <recommendedName>
        <fullName evidence="2">HNH nuclease domain-containing protein</fullName>
    </recommendedName>
</protein>
<evidence type="ECO:0000313" key="4">
    <source>
        <dbReference type="Proteomes" id="UP001165082"/>
    </source>
</evidence>
<dbReference type="CDD" id="cd00085">
    <property type="entry name" value="HNHc"/>
    <property type="match status" value="1"/>
</dbReference>
<name>A0A9W6ZSP4_9STRA</name>
<keyword evidence="4" id="KW-1185">Reference proteome</keyword>